<organism evidence="2 3">
    <name type="scientific">Limnospira indica PCC 8005</name>
    <dbReference type="NCBI Taxonomy" id="376219"/>
    <lineage>
        <taxon>Bacteria</taxon>
        <taxon>Bacillati</taxon>
        <taxon>Cyanobacteriota</taxon>
        <taxon>Cyanophyceae</taxon>
        <taxon>Oscillatoriophycideae</taxon>
        <taxon>Oscillatoriales</taxon>
        <taxon>Sirenicapillariaceae</taxon>
        <taxon>Limnospira</taxon>
    </lineage>
</organism>
<accession>A0A9P1NZY8</accession>
<protein>
    <submittedName>
        <fullName evidence="2">Uncharacterized protein</fullName>
    </submittedName>
</protein>
<evidence type="ECO:0000313" key="2">
    <source>
        <dbReference type="EMBL" id="CDM95741.1"/>
    </source>
</evidence>
<name>A0A9P1NZY8_9CYAN</name>
<dbReference type="EMBL" id="FO818640">
    <property type="protein sequence ID" value="CDM95741.1"/>
    <property type="molecule type" value="Genomic_DNA"/>
</dbReference>
<sequence length="45" mass="5363">MSSRNRICSSNCGRDYQKSDRDQHTYNNCKQRPFHLFQLGSIELQ</sequence>
<feature type="region of interest" description="Disordered" evidence="1">
    <location>
        <begin position="1"/>
        <end position="20"/>
    </location>
</feature>
<dbReference type="AlphaFoldDB" id="A0A9P1NZY8"/>
<dbReference type="Proteomes" id="UP000032946">
    <property type="component" value="Chromosome"/>
</dbReference>
<gene>
    <name evidence="2" type="ORF">ARTHRO_40147</name>
</gene>
<reference evidence="2 3" key="1">
    <citation type="submission" date="2014-02" db="EMBL/GenBank/DDBJ databases">
        <authorList>
            <person name="Genoscope - CEA"/>
        </authorList>
    </citation>
    <scope>NUCLEOTIDE SEQUENCE [LARGE SCALE GENOMIC DNA]</scope>
    <source>
        <strain evidence="2 3">PCC 8005</strain>
    </source>
</reference>
<proteinExistence type="predicted"/>
<keyword evidence="3" id="KW-1185">Reference proteome</keyword>
<evidence type="ECO:0000256" key="1">
    <source>
        <dbReference type="SAM" id="MobiDB-lite"/>
    </source>
</evidence>
<feature type="compositionally biased region" description="Polar residues" evidence="1">
    <location>
        <begin position="1"/>
        <end position="12"/>
    </location>
</feature>
<evidence type="ECO:0000313" key="3">
    <source>
        <dbReference type="Proteomes" id="UP000032946"/>
    </source>
</evidence>